<evidence type="ECO:0000313" key="5">
    <source>
        <dbReference type="EMBL" id="CAL1569246.1"/>
    </source>
</evidence>
<dbReference type="Pfam" id="PF17919">
    <property type="entry name" value="RT_RNaseH_2"/>
    <property type="match status" value="1"/>
</dbReference>
<evidence type="ECO:0000256" key="2">
    <source>
        <dbReference type="ARBA" id="ARBA00012180"/>
    </source>
</evidence>
<accession>A0AAV2IYC9</accession>
<proteinExistence type="inferred from homology"/>
<dbReference type="AlphaFoldDB" id="A0AAV2IYC9"/>
<dbReference type="GO" id="GO:0004523">
    <property type="term" value="F:RNA-DNA hybrid ribonuclease activity"/>
    <property type="evidence" value="ECO:0007669"/>
    <property type="project" value="UniProtKB-EC"/>
</dbReference>
<reference evidence="5 6" key="1">
    <citation type="submission" date="2024-04" db="EMBL/GenBank/DDBJ databases">
        <authorList>
            <person name="Waldvogel A.-M."/>
            <person name="Schoenle A."/>
        </authorList>
    </citation>
    <scope>NUCLEOTIDE SEQUENCE [LARGE SCALE GENOMIC DNA]</scope>
</reference>
<protein>
    <recommendedName>
        <fullName evidence="2">ribonuclease H</fullName>
        <ecNumber evidence="2">3.1.26.4</ecNumber>
    </recommendedName>
</protein>
<dbReference type="EC" id="3.1.26.4" evidence="2"/>
<organism evidence="5 6">
    <name type="scientific">Knipowitschia caucasica</name>
    <name type="common">Caucasian dwarf goby</name>
    <name type="synonym">Pomatoschistus caucasicus</name>
    <dbReference type="NCBI Taxonomy" id="637954"/>
    <lineage>
        <taxon>Eukaryota</taxon>
        <taxon>Metazoa</taxon>
        <taxon>Chordata</taxon>
        <taxon>Craniata</taxon>
        <taxon>Vertebrata</taxon>
        <taxon>Euteleostomi</taxon>
        <taxon>Actinopterygii</taxon>
        <taxon>Neopterygii</taxon>
        <taxon>Teleostei</taxon>
        <taxon>Neoteleostei</taxon>
        <taxon>Acanthomorphata</taxon>
        <taxon>Gobiaria</taxon>
        <taxon>Gobiiformes</taxon>
        <taxon>Gobioidei</taxon>
        <taxon>Gobiidae</taxon>
        <taxon>Gobiinae</taxon>
        <taxon>Knipowitschia</taxon>
    </lineage>
</organism>
<evidence type="ECO:0000259" key="3">
    <source>
        <dbReference type="Pfam" id="PF00078"/>
    </source>
</evidence>
<name>A0AAV2IYC9_KNICA</name>
<dbReference type="PANTHER" id="PTHR33064">
    <property type="entry name" value="POL PROTEIN"/>
    <property type="match status" value="1"/>
</dbReference>
<dbReference type="InterPro" id="IPR043128">
    <property type="entry name" value="Rev_trsase/Diguanyl_cyclase"/>
</dbReference>
<dbReference type="FunFam" id="3.30.70.270:FF:000020">
    <property type="entry name" value="Transposon Tf2-6 polyprotein-like Protein"/>
    <property type="match status" value="1"/>
</dbReference>
<dbReference type="InterPro" id="IPR043502">
    <property type="entry name" value="DNA/RNA_pol_sf"/>
</dbReference>
<evidence type="ECO:0000313" key="6">
    <source>
        <dbReference type="Proteomes" id="UP001497482"/>
    </source>
</evidence>
<feature type="domain" description="Reverse transcriptase/retrotransposon-derived protein RNase H-like" evidence="4">
    <location>
        <begin position="145"/>
        <end position="196"/>
    </location>
</feature>
<dbReference type="PANTHER" id="PTHR33064:SF37">
    <property type="entry name" value="RIBONUCLEASE H"/>
    <property type="match status" value="1"/>
</dbReference>
<gene>
    <name evidence="5" type="ORF">KC01_LOCUS1711</name>
</gene>
<evidence type="ECO:0000259" key="4">
    <source>
        <dbReference type="Pfam" id="PF17919"/>
    </source>
</evidence>
<dbReference type="EMBL" id="OZ035823">
    <property type="protein sequence ID" value="CAL1569246.1"/>
    <property type="molecule type" value="Genomic_DNA"/>
</dbReference>
<dbReference type="Gene3D" id="3.30.70.270">
    <property type="match status" value="2"/>
</dbReference>
<feature type="domain" description="Reverse transcriptase" evidence="3">
    <location>
        <begin position="7"/>
        <end position="81"/>
    </location>
</feature>
<dbReference type="Proteomes" id="UP001497482">
    <property type="component" value="Chromosome 1"/>
</dbReference>
<evidence type="ECO:0000256" key="1">
    <source>
        <dbReference type="ARBA" id="ARBA00010879"/>
    </source>
</evidence>
<sequence length="263" mass="28642">MPFSPCNALATFERLMERVLANIPRSHCVVYLDDLLVHASYFSKALGHLTGVLSAIRHAGLRLNPAKCHLLQRETTFLSHVVSAERVATNPEKVAAVQDWPIPVNVCDLCSFLGLAFYYHCFVRNFASVAAPLQLLTDKEWPLVWTDSCDTAFNKLKAALTAAPILAYPHADLPYVVDTVDSGTGIGAVLSLQSRSQSREEELLCHTPRIVGGGDGSTPFVPLFARQQVPPTHRSCLTDLAFEFQAARGISSSLAGSSPNLQL</sequence>
<dbReference type="SUPFAM" id="SSF56672">
    <property type="entry name" value="DNA/RNA polymerases"/>
    <property type="match status" value="1"/>
</dbReference>
<dbReference type="InterPro" id="IPR051320">
    <property type="entry name" value="Viral_Replic_Matur_Polypro"/>
</dbReference>
<dbReference type="InterPro" id="IPR000477">
    <property type="entry name" value="RT_dom"/>
</dbReference>
<dbReference type="InterPro" id="IPR041577">
    <property type="entry name" value="RT_RNaseH_2"/>
</dbReference>
<keyword evidence="6" id="KW-1185">Reference proteome</keyword>
<dbReference type="Pfam" id="PF00078">
    <property type="entry name" value="RVT_1"/>
    <property type="match status" value="1"/>
</dbReference>
<comment type="similarity">
    <text evidence="1">Belongs to the beta type-B retroviral polymerase family. HERV class-II K(HML-2) pol subfamily.</text>
</comment>